<dbReference type="InterPro" id="IPR006340">
    <property type="entry name" value="DUF436"/>
</dbReference>
<protein>
    <recommendedName>
        <fullName evidence="1">UPF0340 protein CLOSTASPAR_02171</fullName>
    </recommendedName>
</protein>
<evidence type="ECO:0000256" key="1">
    <source>
        <dbReference type="HAMAP-Rule" id="MF_00800"/>
    </source>
</evidence>
<dbReference type="AlphaFoldDB" id="C0CYU4"/>
<comment type="similarity">
    <text evidence="1">Belongs to the UPF0340 family.</text>
</comment>
<evidence type="ECO:0000313" key="3">
    <source>
        <dbReference type="Proteomes" id="UP000004756"/>
    </source>
</evidence>
<name>C0CYU4_9FIRM</name>
<organism evidence="2 3">
    <name type="scientific">[Clostridium] asparagiforme DSM 15981</name>
    <dbReference type="NCBI Taxonomy" id="518636"/>
    <lineage>
        <taxon>Bacteria</taxon>
        <taxon>Bacillati</taxon>
        <taxon>Bacillota</taxon>
        <taxon>Clostridia</taxon>
        <taxon>Lachnospirales</taxon>
        <taxon>Lachnospiraceae</taxon>
        <taxon>Enterocloster</taxon>
    </lineage>
</organism>
<dbReference type="SUPFAM" id="SSF110710">
    <property type="entry name" value="TTHA0583/YokD-like"/>
    <property type="match status" value="1"/>
</dbReference>
<dbReference type="HOGENOM" id="CLU_106658_0_0_9"/>
<dbReference type="PIRSF" id="PIRSF007510">
    <property type="entry name" value="UCP007510"/>
    <property type="match status" value="1"/>
</dbReference>
<comment type="caution">
    <text evidence="2">The sequence shown here is derived from an EMBL/GenBank/DDBJ whole genome shotgun (WGS) entry which is preliminary data.</text>
</comment>
<sequence length="202" mass="22175">MNNYIERRKGKAMDMMDTIELKTIKEQAKKVVEELLEAAKLREGQILVVGCSSSEIDSFRIGSHSSGEIGQAVFEAIYGELKTRGIYLAAQCCEHLNRALILEEEAARRYGYEPVNVVPQLKAGGSFATAAYAGLNHPVAVEHIRAHAGIDIGDTLIGMHLRDVAVPVRIATKEIGSAHVVCARTRLKFIGGVRAHYDEELM</sequence>
<reference evidence="2 3" key="1">
    <citation type="submission" date="2009-02" db="EMBL/GenBank/DDBJ databases">
        <title>Draft genome sequence of Clostridium asparagiforme (DSM 15981).</title>
        <authorList>
            <person name="Sudarsanam P."/>
            <person name="Ley R."/>
            <person name="Guruge J."/>
            <person name="Turnbaugh P.J."/>
            <person name="Mahowald M."/>
            <person name="Liep D."/>
            <person name="Gordon J."/>
        </authorList>
    </citation>
    <scope>NUCLEOTIDE SEQUENCE [LARGE SCALE GENOMIC DNA]</scope>
    <source>
        <strain evidence="2 3">DSM 15981</strain>
    </source>
</reference>
<dbReference type="HAMAP" id="MF_00800">
    <property type="entry name" value="UPF0340"/>
    <property type="match status" value="1"/>
</dbReference>
<dbReference type="InterPro" id="IPR028345">
    <property type="entry name" value="Antibiotic_NAT-like"/>
</dbReference>
<dbReference type="Pfam" id="PF04260">
    <property type="entry name" value="DUF436"/>
    <property type="match status" value="1"/>
</dbReference>
<gene>
    <name evidence="2" type="ORF">CLOSTASPAR_02171</name>
</gene>
<proteinExistence type="inferred from homology"/>
<dbReference type="NCBIfam" id="TIGR01440">
    <property type="entry name" value="TIGR01440 family protein"/>
    <property type="match status" value="1"/>
</dbReference>
<dbReference type="Proteomes" id="UP000004756">
    <property type="component" value="Unassembled WGS sequence"/>
</dbReference>
<accession>C0CYU4</accession>
<dbReference type="EMBL" id="ACCJ01000125">
    <property type="protein sequence ID" value="EEG55762.1"/>
    <property type="molecule type" value="Genomic_DNA"/>
</dbReference>
<dbReference type="Gene3D" id="3.40.50.10360">
    <property type="entry name" value="Hypothetical protein TT1679"/>
    <property type="match status" value="1"/>
</dbReference>
<evidence type="ECO:0000313" key="2">
    <source>
        <dbReference type="EMBL" id="EEG55762.1"/>
    </source>
</evidence>
<keyword evidence="3" id="KW-1185">Reference proteome</keyword>